<dbReference type="SMART" id="SM00776">
    <property type="entry name" value="NPCBM"/>
    <property type="match status" value="1"/>
</dbReference>
<protein>
    <recommendedName>
        <fullName evidence="2">Glycosyl hydrolase family 98 putative carbohydrate-binding module domain-containing protein</fullName>
    </recommendedName>
</protein>
<dbReference type="SUPFAM" id="SSF56436">
    <property type="entry name" value="C-type lectin-like"/>
    <property type="match status" value="1"/>
</dbReference>
<evidence type="ECO:0000313" key="4">
    <source>
        <dbReference type="Proteomes" id="UP000195950"/>
    </source>
</evidence>
<gene>
    <name evidence="3" type="ORF">B5F32_20440</name>
</gene>
<reference evidence="4" key="1">
    <citation type="submission" date="2017-04" db="EMBL/GenBank/DDBJ databases">
        <title>Function of individual gut microbiota members based on whole genome sequencing of pure cultures obtained from chicken caecum.</title>
        <authorList>
            <person name="Medvecky M."/>
            <person name="Cejkova D."/>
            <person name="Polansky O."/>
            <person name="Karasova D."/>
            <person name="Kubasova T."/>
            <person name="Cizek A."/>
            <person name="Rychlik I."/>
        </authorList>
    </citation>
    <scope>NUCLEOTIDE SEQUENCE [LARGE SCALE GENOMIC DNA]</scope>
    <source>
        <strain evidence="4">An199</strain>
    </source>
</reference>
<name>A0A1Y4I1J6_PARDI</name>
<dbReference type="InterPro" id="IPR040698">
    <property type="entry name" value="HZS_alpha_mid"/>
</dbReference>
<dbReference type="Gene3D" id="3.90.1580.10">
    <property type="entry name" value="paralog of FGE (formylglycine-generating enzyme)"/>
    <property type="match status" value="1"/>
</dbReference>
<dbReference type="InterPro" id="IPR042095">
    <property type="entry name" value="SUMF_sf"/>
</dbReference>
<dbReference type="PANTHER" id="PTHR23150">
    <property type="entry name" value="SULFATASE MODIFYING FACTOR 1, 2"/>
    <property type="match status" value="1"/>
</dbReference>
<dbReference type="InterPro" id="IPR013222">
    <property type="entry name" value="Glyco_hyd_98_carb-bd"/>
</dbReference>
<dbReference type="EMBL" id="NFJX01000033">
    <property type="protein sequence ID" value="OUP14178.1"/>
    <property type="molecule type" value="Genomic_DNA"/>
</dbReference>
<dbReference type="InterPro" id="IPR038637">
    <property type="entry name" value="NPCBM_sf"/>
</dbReference>
<evidence type="ECO:0000256" key="1">
    <source>
        <dbReference type="SAM" id="SignalP"/>
    </source>
</evidence>
<dbReference type="InterPro" id="IPR051043">
    <property type="entry name" value="Sulfatase_Mod_Factor_Kinase"/>
</dbReference>
<feature type="signal peptide" evidence="1">
    <location>
        <begin position="1"/>
        <end position="20"/>
    </location>
</feature>
<keyword evidence="1" id="KW-0732">Signal</keyword>
<accession>A0A1Y4I1J6</accession>
<dbReference type="Gene3D" id="2.120.10.30">
    <property type="entry name" value="TolB, C-terminal domain"/>
    <property type="match status" value="1"/>
</dbReference>
<organism evidence="3 4">
    <name type="scientific">Parabacteroides distasonis</name>
    <dbReference type="NCBI Taxonomy" id="823"/>
    <lineage>
        <taxon>Bacteria</taxon>
        <taxon>Pseudomonadati</taxon>
        <taxon>Bacteroidota</taxon>
        <taxon>Bacteroidia</taxon>
        <taxon>Bacteroidales</taxon>
        <taxon>Tannerellaceae</taxon>
        <taxon>Parabacteroides</taxon>
    </lineage>
</organism>
<dbReference type="PANTHER" id="PTHR23150:SF19">
    <property type="entry name" value="FORMYLGLYCINE-GENERATING ENZYME"/>
    <property type="match status" value="1"/>
</dbReference>
<evidence type="ECO:0000259" key="2">
    <source>
        <dbReference type="SMART" id="SM00776"/>
    </source>
</evidence>
<feature type="chain" id="PRO_5013119437" description="Glycosyl hydrolase family 98 putative carbohydrate-binding module domain-containing protein" evidence="1">
    <location>
        <begin position="21"/>
        <end position="1334"/>
    </location>
</feature>
<dbReference type="InterPro" id="IPR016187">
    <property type="entry name" value="CTDL_fold"/>
</dbReference>
<evidence type="ECO:0000313" key="3">
    <source>
        <dbReference type="EMBL" id="OUP14178.1"/>
    </source>
</evidence>
<dbReference type="GO" id="GO:0120147">
    <property type="term" value="F:formylglycine-generating oxidase activity"/>
    <property type="evidence" value="ECO:0007669"/>
    <property type="project" value="TreeGrafter"/>
</dbReference>
<dbReference type="SUPFAM" id="SSF82171">
    <property type="entry name" value="DPP6 N-terminal domain-like"/>
    <property type="match status" value="1"/>
</dbReference>
<dbReference type="InterPro" id="IPR011042">
    <property type="entry name" value="6-blade_b-propeller_TolB-like"/>
</dbReference>
<comment type="caution">
    <text evidence="3">The sequence shown here is derived from an EMBL/GenBank/DDBJ whole genome shotgun (WGS) entry which is preliminary data.</text>
</comment>
<dbReference type="Pfam" id="PF03781">
    <property type="entry name" value="FGE-sulfatase"/>
    <property type="match status" value="1"/>
</dbReference>
<sequence length="1334" mass="150706">MNKYYIMVSLLLSTSLLVSAGPKQKKVDNWIDASVKQKSELRASLVKANMPIMSAWIKAKQKAVPMSADLTGQDQLVLVTAAGPDGTDWDWGTWANARLIKADGSSVWLDELDPDYWVSGSNSIRKNTDLYGNPLLIGGKKYDHSVLCHANGVMVYNINKEYVRFEAEVGLADQSTVGSVFFRIMNVFPKEEAARLLAAYPKELGALNANIDGLENWLTTSDASAERDIVLNLASRLKDAAYVKNAVKQIETEKDIDTQIREYLKLYEKTQRICNLQSDLSWLNMEAIRLAFNDMKKLKGFDATKYQPVLDELEQQVKKGFDGIYSGDETALVNAEKAIANKRTILLANPFLDGDKVLAARFKLGVNAHKAMAPDLGTQGNNWSNQESARRMGFDADIVELSNLRGEDVQVRSIYKPENGSSVADLRMHWDGDRAMFTQTMPDKRWNVFEVKLDGSGFKQLIHNEEPDLEFYDGTYLPDGRIIANSNIGYQGVPCVSGDDPVGNMVLYTPDTKNLRRLTFDQDANWNPVVMNNGRVMYTRWEYTDLTHYYSRIVMNMNPDGTEQKALYGSGSMFPNSTFDIQPLPGHGSAFVGIISGHHGIARSGRLIVFDPAKARKGAAGMVQEIPYRNRPIVEEIKDELVNGVWPQFIKPTPLNDKYFLVAAKLDPQDLWGIYLVDIFDNVTCLRKVEGEGYISPVAVRKTQTPPAIPDRVKLNDKEATVFIQDIYEGEGLRGIPRGTVKSLRLHAYEYAYVKTTSDHNWHGIQSGWDIKRMLGTVPVEEDGSAIFKIPANTPISIQPLDKDGVAIQWMRSWLTGQPGEVVSCIGCHEDQNQIPIPKRVMASQKAPHALTPPEGGTRSFTFDLEIQPILDRACIACHNGEGKAFDLRGGKKDKLGYGTSYLNLHPYVHRQGGEGDMVVLQPYEYHPNTSELVRMLKKGHFNVQLTDKEWKTLYNWIDYNAPDKGYFNANVLSKDIIPYQGFDQIKRRKELTDKYANGAGVDWKKEISDYAAYLKGKGEIKPEMPEKLAPVKEKELKVKGWPFDADRIKAMLADEKETRKEIELAPGIKMTFVRIPAGQFVMGSYRGQSDTRPTAKVKIDKAFWMGELEVTNQQFNVIFPDHDSRFVDQQWKDHVVQGYPANKPEQPVIRVSYNDAMDYCKKLSEKTGLNITLPTEAQWEWACRAGSDQDFWYGDMNADFGKKDNLADVTTLLLAVSGIDPQPMPKTSYWYKYYTYLPKEEGVDDGNLVQVGGKQYEANPFGLYCMHGNVAEWTRSDYLPYPYNEKSKEVSEYKVVRGGSYIERPKFSTAYTRKGYYPYQRVFNVGFRVIIED</sequence>
<dbReference type="SUPFAM" id="SSF48695">
    <property type="entry name" value="Multiheme cytochromes"/>
    <property type="match status" value="1"/>
</dbReference>
<dbReference type="SUPFAM" id="SSF49785">
    <property type="entry name" value="Galactose-binding domain-like"/>
    <property type="match status" value="2"/>
</dbReference>
<dbReference type="InterPro" id="IPR008979">
    <property type="entry name" value="Galactose-bd-like_sf"/>
</dbReference>
<dbReference type="Pfam" id="PF18582">
    <property type="entry name" value="HZS_alpha"/>
    <property type="match status" value="1"/>
</dbReference>
<dbReference type="InterPro" id="IPR036280">
    <property type="entry name" value="Multihaem_cyt_sf"/>
</dbReference>
<proteinExistence type="predicted"/>
<dbReference type="Gene3D" id="2.60.120.1060">
    <property type="entry name" value="NPCBM/NEW2 domain"/>
    <property type="match status" value="2"/>
</dbReference>
<feature type="domain" description="Glycosyl hydrolase family 98 putative carbohydrate-binding module" evidence="2">
    <location>
        <begin position="103"/>
        <end position="239"/>
    </location>
</feature>
<dbReference type="InterPro" id="IPR005532">
    <property type="entry name" value="SUMF_dom"/>
</dbReference>
<dbReference type="Proteomes" id="UP000195950">
    <property type="component" value="Unassembled WGS sequence"/>
</dbReference>
<dbReference type="Pfam" id="PF08305">
    <property type="entry name" value="NPCBM"/>
    <property type="match status" value="2"/>
</dbReference>